<dbReference type="AlphaFoldDB" id="A0A1G4MIT1"/>
<feature type="region of interest" description="Disordered" evidence="2">
    <location>
        <begin position="1"/>
        <end position="114"/>
    </location>
</feature>
<dbReference type="STRING" id="4955.A0A1G4MIT1"/>
<protein>
    <submittedName>
        <fullName evidence="4">LAFE_0G15896g1_1</fullName>
    </submittedName>
</protein>
<reference evidence="4 5" key="1">
    <citation type="submission" date="2016-03" db="EMBL/GenBank/DDBJ databases">
        <authorList>
            <person name="Devillers H."/>
        </authorList>
    </citation>
    <scope>NUCLEOTIDE SEQUENCE [LARGE SCALE GENOMIC DNA]</scope>
    <source>
        <strain evidence="4">CBS 6772</strain>
    </source>
</reference>
<dbReference type="InterPro" id="IPR040155">
    <property type="entry name" value="CEBPZ/Mak21-like"/>
</dbReference>
<feature type="compositionally biased region" description="Basic and acidic residues" evidence="2">
    <location>
        <begin position="38"/>
        <end position="88"/>
    </location>
</feature>
<keyword evidence="5" id="KW-1185">Reference proteome</keyword>
<evidence type="ECO:0000256" key="2">
    <source>
        <dbReference type="SAM" id="MobiDB-lite"/>
    </source>
</evidence>
<feature type="compositionally biased region" description="Acidic residues" evidence="2">
    <location>
        <begin position="897"/>
        <end position="907"/>
    </location>
</feature>
<dbReference type="PANTHER" id="PTHR12048:SF0">
    <property type="entry name" value="CCAAT_ENHANCER-BINDING PROTEIN ZETA"/>
    <property type="match status" value="1"/>
</dbReference>
<dbReference type="Pfam" id="PF03914">
    <property type="entry name" value="CBF"/>
    <property type="match status" value="1"/>
</dbReference>
<dbReference type="OMA" id="EIWCNDE"/>
<feature type="compositionally biased region" description="Acidic residues" evidence="2">
    <location>
        <begin position="942"/>
        <end position="957"/>
    </location>
</feature>
<dbReference type="Proteomes" id="UP000190831">
    <property type="component" value="Chromosome G"/>
</dbReference>
<evidence type="ECO:0000259" key="3">
    <source>
        <dbReference type="Pfam" id="PF03914"/>
    </source>
</evidence>
<evidence type="ECO:0000313" key="4">
    <source>
        <dbReference type="EMBL" id="SCW03682.1"/>
    </source>
</evidence>
<sequence>MSEEKGLDLSSLRNKISSKLNNNQKPSKKSKSAKKTKKESEKSQTKVDEETKTTAKTQDDLKSDGPETEQEILRREAIALGASEKDLELVEGISDSDGASEQEFGDDAGDLDNAFKDDFQNFLKGIGLDKGARPSEVEIDANENSEESENEMESKDEEDIDQEDEENEAEIVEENEAEIEEDAEEGSYLSQDSEPETAEKKKDKNLITETHLVSSDKLLIPSDVTWYQIPLDPEISKEHDQLTHDQIEKLYQRAKDALEGDNALYYEEFTKNSSQRKFMSQILSDGTLNDKISALTLLIQESPLHNTKSLDTLLAYCGKKSRTSALQSLNALKDLLLNGLLPDRKLRFFKNQNLSMMLNKRTLAILYFEDYLKRLYFTVLETIEKISHDPIIYARMQVLTHIFDLLTAKPEQEFNLLRLGVNKLGDIDKKVSSKTSFQLLKLEQAHPNMKSVVIDAIVDVALKPNADYHTTYYAVLTLNQTILKRSEDTVANKLIKTYFTLFEKYLLVTDSSNEEIGDNAPKNKKTYENKRKKNFKRGKKGGKSVKDERTEKEVIDEKNSKLFSAIITGINRAFPFANMPASVYEVHLDTLFKITHASNFNTAVQALVLIHQVVVKAELNNDRFYRTLYESLLDPRLVTSSKQGIYLNLLYKSLKSDGNVPRVEAFVKRILQVCTNWLNVGSLSGMLFLLLQLSRAVPQIRNLFTNTMVDGEYASDDEDDARQKKVYDGKKRDPKFANADKSSVWEIAHFLKHYHPTVQTYAQAFLATSDDVPKPDLGLFTLAHFLDRFVYRNAKQKPATRGSSIMQPLGGAHTGALLVKASDRAEEAVPANTQDWLAKKAEEVVPDERFFYQYFSTKQNAIKRAEKGKSERDVFDDESDLDEDEVWDALVKSRPDVEDDDEEDVSLDDLSMSDFSESDGDDDLARQLAEDEDADADHFDSDSDSNDDDDDGADADGDVFYSFADDEPTTSTRKRSRDESHLDDSADSADSAGSDSDGGSDLGAELDAEPDTDAIADADAGLGSTTPNPASAKRRSRKMLKSLPVFASADEYAQYLDSD</sequence>
<evidence type="ECO:0000256" key="1">
    <source>
        <dbReference type="ARBA" id="ARBA00007797"/>
    </source>
</evidence>
<feature type="region of interest" description="Disordered" evidence="2">
    <location>
        <begin position="126"/>
        <end position="203"/>
    </location>
</feature>
<dbReference type="EMBL" id="LT598486">
    <property type="protein sequence ID" value="SCW03682.1"/>
    <property type="molecule type" value="Genomic_DNA"/>
</dbReference>
<gene>
    <name evidence="4" type="ORF">LAFE_0G15896G</name>
</gene>
<feature type="compositionally biased region" description="Acidic residues" evidence="2">
    <location>
        <begin position="137"/>
        <end position="185"/>
    </location>
</feature>
<proteinExistence type="inferred from homology"/>
<dbReference type="InterPro" id="IPR005612">
    <property type="entry name" value="CCAAT-binding_factor"/>
</dbReference>
<feature type="compositionally biased region" description="Low complexity" evidence="2">
    <location>
        <begin position="988"/>
        <end position="1003"/>
    </location>
</feature>
<evidence type="ECO:0000313" key="5">
    <source>
        <dbReference type="Proteomes" id="UP000190831"/>
    </source>
</evidence>
<dbReference type="PANTHER" id="PTHR12048">
    <property type="entry name" value="CCAAT-BINDING FACTOR-RELATED"/>
    <property type="match status" value="1"/>
</dbReference>
<organism evidence="4 5">
    <name type="scientific">Lachancea fermentati</name>
    <name type="common">Zygosaccharomyces fermentati</name>
    <dbReference type="NCBI Taxonomy" id="4955"/>
    <lineage>
        <taxon>Eukaryota</taxon>
        <taxon>Fungi</taxon>
        <taxon>Dikarya</taxon>
        <taxon>Ascomycota</taxon>
        <taxon>Saccharomycotina</taxon>
        <taxon>Saccharomycetes</taxon>
        <taxon>Saccharomycetales</taxon>
        <taxon>Saccharomycetaceae</taxon>
        <taxon>Lachancea</taxon>
    </lineage>
</organism>
<feature type="compositionally biased region" description="Acidic residues" evidence="2">
    <location>
        <begin position="1004"/>
        <end position="1016"/>
    </location>
</feature>
<feature type="compositionally biased region" description="Basic residues" evidence="2">
    <location>
        <begin position="530"/>
        <end position="543"/>
    </location>
</feature>
<dbReference type="OrthoDB" id="28947at2759"/>
<feature type="compositionally biased region" description="Acidic residues" evidence="2">
    <location>
        <begin position="98"/>
        <end position="110"/>
    </location>
</feature>
<feature type="compositionally biased region" description="Basic residues" evidence="2">
    <location>
        <begin position="26"/>
        <end position="37"/>
    </location>
</feature>
<name>A0A1G4MIT1_LACFM</name>
<comment type="similarity">
    <text evidence="1">Belongs to the CBF/MAK21 family.</text>
</comment>
<feature type="domain" description="CCAAT-binding factor" evidence="3">
    <location>
        <begin position="603"/>
        <end position="762"/>
    </location>
</feature>
<feature type="region of interest" description="Disordered" evidence="2">
    <location>
        <begin position="892"/>
        <end position="1037"/>
    </location>
</feature>
<accession>A0A1G4MIT1</accession>
<dbReference type="GO" id="GO:0005634">
    <property type="term" value="C:nucleus"/>
    <property type="evidence" value="ECO:0007669"/>
    <property type="project" value="UniProtKB-ARBA"/>
</dbReference>
<feature type="region of interest" description="Disordered" evidence="2">
    <location>
        <begin position="517"/>
        <end position="551"/>
    </location>
</feature>